<dbReference type="PANTHER" id="PTHR11113">
    <property type="entry name" value="N-ACETYLGLUCOSAMINE-6-PHOSPHATE DEACETYLASE"/>
    <property type="match status" value="1"/>
</dbReference>
<proteinExistence type="inferred from homology"/>
<reference evidence="7 8" key="1">
    <citation type="submission" date="2020-10" db="EMBL/GenBank/DDBJ databases">
        <title>ChiBAC.</title>
        <authorList>
            <person name="Zenner C."/>
            <person name="Hitch T.C.A."/>
            <person name="Clavel T."/>
        </authorList>
    </citation>
    <scope>NUCLEOTIDE SEQUENCE [LARGE SCALE GENOMIC DNA]</scope>
    <source>
        <strain evidence="7 8">DSM 109015</strain>
    </source>
</reference>
<dbReference type="NCBIfam" id="TIGR00221">
    <property type="entry name" value="nagA"/>
    <property type="match status" value="1"/>
</dbReference>
<keyword evidence="8" id="KW-1185">Reference proteome</keyword>
<evidence type="ECO:0000313" key="8">
    <source>
        <dbReference type="Proteomes" id="UP000768567"/>
    </source>
</evidence>
<dbReference type="PANTHER" id="PTHR11113:SF14">
    <property type="entry name" value="N-ACETYLGLUCOSAMINE-6-PHOSPHATE DEACETYLASE"/>
    <property type="match status" value="1"/>
</dbReference>
<dbReference type="EMBL" id="JADCKC010000004">
    <property type="protein sequence ID" value="MBE5038649.1"/>
    <property type="molecule type" value="Genomic_DNA"/>
</dbReference>
<dbReference type="SUPFAM" id="SSF51556">
    <property type="entry name" value="Metallo-dependent hydrolases"/>
    <property type="match status" value="1"/>
</dbReference>
<accession>A0ABR9R683</accession>
<feature type="domain" description="Amidohydrolase-related" evidence="6">
    <location>
        <begin position="51"/>
        <end position="380"/>
    </location>
</feature>
<keyword evidence="3 5" id="KW-0378">Hydrolase</keyword>
<evidence type="ECO:0000256" key="5">
    <source>
        <dbReference type="PIRNR" id="PIRNR038994"/>
    </source>
</evidence>
<name>A0ABR9R683_9FIRM</name>
<evidence type="ECO:0000256" key="2">
    <source>
        <dbReference type="ARBA" id="ARBA00022723"/>
    </source>
</evidence>
<dbReference type="InterPro" id="IPR003764">
    <property type="entry name" value="GlcNAc_6-P_deAcase"/>
</dbReference>
<evidence type="ECO:0000313" key="7">
    <source>
        <dbReference type="EMBL" id="MBE5038649.1"/>
    </source>
</evidence>
<dbReference type="InterPro" id="IPR006680">
    <property type="entry name" value="Amidohydro-rel"/>
</dbReference>
<dbReference type="Proteomes" id="UP000768567">
    <property type="component" value="Unassembled WGS sequence"/>
</dbReference>
<comment type="similarity">
    <text evidence="1 5">Belongs to the metallo-dependent hydrolases superfamily. NagA family.</text>
</comment>
<keyword evidence="4 5" id="KW-0119">Carbohydrate metabolism</keyword>
<evidence type="ECO:0000256" key="4">
    <source>
        <dbReference type="ARBA" id="ARBA00023277"/>
    </source>
</evidence>
<dbReference type="EC" id="3.5.1.25" evidence="7"/>
<comment type="caution">
    <text evidence="7">The sequence shown here is derived from an EMBL/GenBank/DDBJ whole genome shotgun (WGS) entry which is preliminary data.</text>
</comment>
<dbReference type="InterPro" id="IPR032466">
    <property type="entry name" value="Metal_Hydrolase"/>
</dbReference>
<evidence type="ECO:0000256" key="3">
    <source>
        <dbReference type="ARBA" id="ARBA00022801"/>
    </source>
</evidence>
<protein>
    <submittedName>
        <fullName evidence="7">N-acetylglucosamine-6-phosphate deacetylase</fullName>
        <ecNumber evidence="7">3.5.1.25</ecNumber>
    </submittedName>
</protein>
<gene>
    <name evidence="7" type="primary">nagA</name>
    <name evidence="7" type="ORF">INF35_12705</name>
</gene>
<dbReference type="PIRSF" id="PIRSF038994">
    <property type="entry name" value="NagA"/>
    <property type="match status" value="1"/>
</dbReference>
<dbReference type="InterPro" id="IPR011059">
    <property type="entry name" value="Metal-dep_hydrolase_composite"/>
</dbReference>
<dbReference type="SUPFAM" id="SSF51338">
    <property type="entry name" value="Composite domain of metallo-dependent hydrolases"/>
    <property type="match status" value="1"/>
</dbReference>
<keyword evidence="2" id="KW-0479">Metal-binding</keyword>
<dbReference type="Gene3D" id="2.30.40.10">
    <property type="entry name" value="Urease, subunit C, domain 1"/>
    <property type="match status" value="1"/>
</dbReference>
<evidence type="ECO:0000259" key="6">
    <source>
        <dbReference type="Pfam" id="PF01979"/>
    </source>
</evidence>
<dbReference type="RefSeq" id="WP_193503040.1">
    <property type="nucleotide sequence ID" value="NZ_JADCKC010000004.1"/>
</dbReference>
<dbReference type="GO" id="GO:0008448">
    <property type="term" value="F:N-acetylglucosamine-6-phosphate deacetylase activity"/>
    <property type="evidence" value="ECO:0007669"/>
    <property type="project" value="UniProtKB-EC"/>
</dbReference>
<evidence type="ECO:0000256" key="1">
    <source>
        <dbReference type="ARBA" id="ARBA00010716"/>
    </source>
</evidence>
<dbReference type="Gene3D" id="3.20.20.140">
    <property type="entry name" value="Metal-dependent hydrolases"/>
    <property type="match status" value="1"/>
</dbReference>
<dbReference type="Pfam" id="PF01979">
    <property type="entry name" value="Amidohydro_1"/>
    <property type="match status" value="1"/>
</dbReference>
<dbReference type="CDD" id="cd00854">
    <property type="entry name" value="NagA"/>
    <property type="match status" value="1"/>
</dbReference>
<organism evidence="7 8">
    <name type="scientific">Gemmiger gallinarum</name>
    <dbReference type="NCBI Taxonomy" id="2779354"/>
    <lineage>
        <taxon>Bacteria</taxon>
        <taxon>Bacillati</taxon>
        <taxon>Bacillota</taxon>
        <taxon>Clostridia</taxon>
        <taxon>Eubacteriales</taxon>
        <taxon>Gemmiger</taxon>
    </lineage>
</organism>
<sequence length="383" mass="40576">MSDVLFKNARVYRDHAFETADVLVCGGKIDGIGPELNAPAGCEVVDLTGLTLVPGFIDLHTHGGNGIDVNAATAQDLDSIGAFFAKHGTTGWQCSILTDTEEQTLWCIDQAKAAMAAPATGAKLLGIHLEGPFLAPEYKGAMPEDLLRKGDAELFRRYQKAAEGAIHYMTVSPEVEGVPEMIAEIAGEVTIAIGHSGADYETAMQAIANGAKVCTHTFNAMGLFHQHRPGMMGAALESDIFCEAICDGRHLHPGSVRMLLKCKGWDKVVAITDSIQAAGLPDGHYKLGVNDVVVVDGDAKLASTGVRAGSTLSQDTALRNIMAFTGHPAEDVIPLLSENPARAVGIFDRKGSIETGKDADFAVFDADWTVRRTIVGGTTVYQA</sequence>